<dbReference type="PANTHER" id="PTHR37423">
    <property type="entry name" value="SOLUBLE LYTIC MUREIN TRANSGLYCOSYLASE-RELATED"/>
    <property type="match status" value="1"/>
</dbReference>
<dbReference type="SUPFAM" id="SSF53955">
    <property type="entry name" value="Lysozyme-like"/>
    <property type="match status" value="1"/>
</dbReference>
<accession>A0ABN6N875</accession>
<dbReference type="PANTHER" id="PTHR37423:SF2">
    <property type="entry name" value="MEMBRANE-BOUND LYTIC MUREIN TRANSGLYCOSYLASE C"/>
    <property type="match status" value="1"/>
</dbReference>
<comment type="similarity">
    <text evidence="1">Belongs to the transglycosylase Slt family.</text>
</comment>
<evidence type="ECO:0000259" key="3">
    <source>
        <dbReference type="Pfam" id="PF01464"/>
    </source>
</evidence>
<dbReference type="InterPro" id="IPR008258">
    <property type="entry name" value="Transglycosylase_SLT_dom_1"/>
</dbReference>
<keyword evidence="5" id="KW-1185">Reference proteome</keyword>
<dbReference type="CDD" id="cd16896">
    <property type="entry name" value="LT_Slt70-like"/>
    <property type="match status" value="1"/>
</dbReference>
<evidence type="ECO:0000313" key="4">
    <source>
        <dbReference type="EMBL" id="BDG08053.1"/>
    </source>
</evidence>
<gene>
    <name evidence="4" type="ORF">AMPC_11660</name>
</gene>
<reference evidence="5" key="1">
    <citation type="journal article" date="2022" name="Int. J. Syst. Evol. Microbiol.">
        <title>Anaeromyxobacter oryzae sp. nov., Anaeromyxobacter diazotrophicus sp. nov. and Anaeromyxobacter paludicola sp. nov., isolated from paddy soils.</title>
        <authorList>
            <person name="Itoh H."/>
            <person name="Xu Z."/>
            <person name="Mise K."/>
            <person name="Masuda Y."/>
            <person name="Ushijima N."/>
            <person name="Hayakawa C."/>
            <person name="Shiratori Y."/>
            <person name="Senoo K."/>
        </authorList>
    </citation>
    <scope>NUCLEOTIDE SEQUENCE [LARGE SCALE GENOMIC DNA]</scope>
    <source>
        <strain evidence="5">Red630</strain>
    </source>
</reference>
<dbReference type="InterPro" id="IPR023346">
    <property type="entry name" value="Lysozyme-like_dom_sf"/>
</dbReference>
<feature type="domain" description="Transglycosylase SLT" evidence="3">
    <location>
        <begin position="93"/>
        <end position="191"/>
    </location>
</feature>
<protein>
    <recommendedName>
        <fullName evidence="3">Transglycosylase SLT domain-containing protein</fullName>
    </recommendedName>
</protein>
<dbReference type="Gene3D" id="1.10.530.10">
    <property type="match status" value="1"/>
</dbReference>
<dbReference type="Proteomes" id="UP001162734">
    <property type="component" value="Chromosome"/>
</dbReference>
<proteinExistence type="inferred from homology"/>
<dbReference type="RefSeq" id="WP_248345178.1">
    <property type="nucleotide sequence ID" value="NZ_AP025592.1"/>
</dbReference>
<evidence type="ECO:0000256" key="1">
    <source>
        <dbReference type="ARBA" id="ARBA00007734"/>
    </source>
</evidence>
<name>A0ABN6N875_9BACT</name>
<dbReference type="Pfam" id="PF01464">
    <property type="entry name" value="SLT"/>
    <property type="match status" value="1"/>
</dbReference>
<feature type="region of interest" description="Disordered" evidence="2">
    <location>
        <begin position="215"/>
        <end position="252"/>
    </location>
</feature>
<organism evidence="4 5">
    <name type="scientific">Anaeromyxobacter paludicola</name>
    <dbReference type="NCBI Taxonomy" id="2918171"/>
    <lineage>
        <taxon>Bacteria</taxon>
        <taxon>Pseudomonadati</taxon>
        <taxon>Myxococcota</taxon>
        <taxon>Myxococcia</taxon>
        <taxon>Myxococcales</taxon>
        <taxon>Cystobacterineae</taxon>
        <taxon>Anaeromyxobacteraceae</taxon>
        <taxon>Anaeromyxobacter</taxon>
    </lineage>
</organism>
<evidence type="ECO:0000313" key="5">
    <source>
        <dbReference type="Proteomes" id="UP001162734"/>
    </source>
</evidence>
<sequence length="252" mass="27509">MRTSWARGVFSALVALAAFAGLLVVSRPLAESVDLSRLSREQSASEQPAAAPAASPPAPVNWLGRIKAQLKRRLPHLPESDRSHLAQVIVDEAKLAELDPLMVLAIIAVESGFNSDATSERGALGLMQLKPETFAHEAERSGLDEDPNDPDSNIRAGVRYYRRLFRAFNRSHELALMAYNAGPARIREYLDSGEVPERFWIYPQRVRSELKRMKGDGTLQSHPTPVPVPPAQAPTVAEPPALSGKAPLAVSR</sequence>
<dbReference type="EMBL" id="AP025592">
    <property type="protein sequence ID" value="BDG08053.1"/>
    <property type="molecule type" value="Genomic_DNA"/>
</dbReference>
<evidence type="ECO:0000256" key="2">
    <source>
        <dbReference type="SAM" id="MobiDB-lite"/>
    </source>
</evidence>